<feature type="compositionally biased region" description="Low complexity" evidence="6">
    <location>
        <begin position="585"/>
        <end position="594"/>
    </location>
</feature>
<feature type="region of interest" description="Disordered" evidence="6">
    <location>
        <begin position="1"/>
        <end position="93"/>
    </location>
</feature>
<feature type="compositionally biased region" description="Low complexity" evidence="6">
    <location>
        <begin position="1"/>
        <end position="22"/>
    </location>
</feature>
<dbReference type="VEuPathDB" id="ToxoDB:EAH_00022130"/>
<dbReference type="AlphaFoldDB" id="U6GMX6"/>
<feature type="region of interest" description="Disordered" evidence="6">
    <location>
        <begin position="571"/>
        <end position="595"/>
    </location>
</feature>
<name>U6GMX6_EIMAC</name>
<sequence length="648" mass="64681">MRPAPSGAPRGPPSSVSKGPSSIVARGNPSGGPMRPPSSTLRGPPAGAPMGAPYSTHRGPPSGGPRGPPSGGPRGPPSAARGSGQVSGSCRGGPPSWVNSSFAAGAPSAAAAEAAAANVCCPLRMLRSPAAARRGPAAATVFPEGHHRSILCIDLHPSKRICATGSADGSLRLFDLSAAAAAGDGATAAAADGAACALIAELFGASWGHRDWVVSCAFAADGCLLSGGIDGRLCLWPSLNTPSINTPHSELLWDTEQQQQQQQQQEQHLRAATGSAGGSHWGPTGGPLGGPNGGPPRGNVGMSCRSKREKIKAVELPPGHRAGVSEVKVRGPPGAPLGASVGYDGSLRLWGLREKKQIAEMAAVEVAAAKDLAELSPLLQFVWLNAFAAAGSRDGAVSVWDLNAQRTAARISAAHRGAVGDLQLLLPPDAAAAAAAASVTSTSTSSSSSNGFVPLLLSGGRGDGRLCVFDLRCLPSAVCTAQAHRAAINSVLPLRRGGGPLSCAEVITLGADGYCKLWDLRCIDTPAASLHAAKDGFLSGALLDETSGLLIGGAAEGAVYLLDMGPGGPPKGAAAAGGPQGPAAGGAPQRAAAGGPPGPQVCWGYGCDRRGGVHAVKTVEIQQKETHNVCAAVLAGGDDGCLACLRFS</sequence>
<evidence type="ECO:0000256" key="6">
    <source>
        <dbReference type="SAM" id="MobiDB-lite"/>
    </source>
</evidence>
<feature type="compositionally biased region" description="Low complexity" evidence="6">
    <location>
        <begin position="43"/>
        <end position="53"/>
    </location>
</feature>
<dbReference type="InterPro" id="IPR001680">
    <property type="entry name" value="WD40_rpt"/>
</dbReference>
<dbReference type="SUPFAM" id="SSF50978">
    <property type="entry name" value="WD40 repeat-like"/>
    <property type="match status" value="1"/>
</dbReference>
<feature type="compositionally biased region" description="Low complexity" evidence="6">
    <location>
        <begin position="256"/>
        <end position="266"/>
    </location>
</feature>
<evidence type="ECO:0000313" key="7">
    <source>
        <dbReference type="EMBL" id="CDI81510.1"/>
    </source>
</evidence>
<evidence type="ECO:0000256" key="1">
    <source>
        <dbReference type="ARBA" id="ARBA00004123"/>
    </source>
</evidence>
<dbReference type="Proteomes" id="UP000018050">
    <property type="component" value="Unassembled WGS sequence"/>
</dbReference>
<organism evidence="7 8">
    <name type="scientific">Eimeria acervulina</name>
    <name type="common">Coccidian parasite</name>
    <dbReference type="NCBI Taxonomy" id="5801"/>
    <lineage>
        <taxon>Eukaryota</taxon>
        <taxon>Sar</taxon>
        <taxon>Alveolata</taxon>
        <taxon>Apicomplexa</taxon>
        <taxon>Conoidasida</taxon>
        <taxon>Coccidia</taxon>
        <taxon>Eucoccidiorida</taxon>
        <taxon>Eimeriorina</taxon>
        <taxon>Eimeriidae</taxon>
        <taxon>Eimeria</taxon>
    </lineage>
</organism>
<dbReference type="InterPro" id="IPR015943">
    <property type="entry name" value="WD40/YVTN_repeat-like_dom_sf"/>
</dbReference>
<dbReference type="PROSITE" id="PS50082">
    <property type="entry name" value="WD_REPEATS_2"/>
    <property type="match status" value="2"/>
</dbReference>
<accession>U6GMX6</accession>
<dbReference type="PROSITE" id="PS50294">
    <property type="entry name" value="WD_REPEATS_REGION"/>
    <property type="match status" value="1"/>
</dbReference>
<protein>
    <submittedName>
        <fullName evidence="7">WD domain, G-beta repeat-containing protein, putative</fullName>
    </submittedName>
</protein>
<feature type="repeat" description="WD" evidence="5">
    <location>
        <begin position="389"/>
        <end position="410"/>
    </location>
</feature>
<evidence type="ECO:0000256" key="2">
    <source>
        <dbReference type="ARBA" id="ARBA00022574"/>
    </source>
</evidence>
<dbReference type="GeneID" id="25270283"/>
<feature type="region of interest" description="Disordered" evidence="6">
    <location>
        <begin position="254"/>
        <end position="304"/>
    </location>
</feature>
<feature type="compositionally biased region" description="Gly residues" evidence="6">
    <location>
        <begin position="275"/>
        <end position="296"/>
    </location>
</feature>
<evidence type="ECO:0000256" key="5">
    <source>
        <dbReference type="PROSITE-ProRule" id="PRU00221"/>
    </source>
</evidence>
<reference evidence="7" key="2">
    <citation type="submission" date="2013-10" db="EMBL/GenBank/DDBJ databases">
        <authorList>
            <person name="Aslett M."/>
        </authorList>
    </citation>
    <scope>NUCLEOTIDE SEQUENCE [LARGE SCALE GENOMIC DNA]</scope>
    <source>
        <strain evidence="7">Houghton</strain>
    </source>
</reference>
<dbReference type="PANTHER" id="PTHR19848">
    <property type="entry name" value="WD40 REPEAT PROTEIN"/>
    <property type="match status" value="1"/>
</dbReference>
<gene>
    <name evidence="7" type="ORF">EAH_00022130</name>
</gene>
<keyword evidence="2 5" id="KW-0853">WD repeat</keyword>
<dbReference type="PANTHER" id="PTHR19848:SF0">
    <property type="entry name" value="NOTCHLESS PROTEIN HOMOLOG 1"/>
    <property type="match status" value="1"/>
</dbReference>
<dbReference type="SMART" id="SM00320">
    <property type="entry name" value="WD40"/>
    <property type="match status" value="5"/>
</dbReference>
<feature type="compositionally biased region" description="Pro residues" evidence="6">
    <location>
        <begin position="62"/>
        <end position="76"/>
    </location>
</feature>
<dbReference type="EMBL" id="HG671668">
    <property type="protein sequence ID" value="CDI81510.1"/>
    <property type="molecule type" value="Genomic_DNA"/>
</dbReference>
<keyword evidence="8" id="KW-1185">Reference proteome</keyword>
<feature type="repeat" description="WD" evidence="5">
    <location>
        <begin position="143"/>
        <end position="184"/>
    </location>
</feature>
<keyword evidence="3" id="KW-0677">Repeat</keyword>
<proteinExistence type="predicted"/>
<evidence type="ECO:0000313" key="8">
    <source>
        <dbReference type="Proteomes" id="UP000018050"/>
    </source>
</evidence>
<dbReference type="InterPro" id="IPR036322">
    <property type="entry name" value="WD40_repeat_dom_sf"/>
</dbReference>
<dbReference type="RefSeq" id="XP_013248790.1">
    <property type="nucleotide sequence ID" value="XM_013393336.1"/>
</dbReference>
<keyword evidence="4" id="KW-0539">Nucleus</keyword>
<reference evidence="7" key="1">
    <citation type="submission" date="2013-10" db="EMBL/GenBank/DDBJ databases">
        <title>Genomic analysis of the causative agents of coccidiosis in chickens.</title>
        <authorList>
            <person name="Reid A.J."/>
            <person name="Blake D."/>
            <person name="Billington K."/>
            <person name="Browne H."/>
            <person name="Dunn M."/>
            <person name="Hung S."/>
            <person name="Kawahara F."/>
            <person name="Miranda-Saavedra D."/>
            <person name="Mourier T."/>
            <person name="Nagra H."/>
            <person name="Otto T.D."/>
            <person name="Rawlings N."/>
            <person name="Sanchez A."/>
            <person name="Sanders M."/>
            <person name="Subramaniam C."/>
            <person name="Tay Y."/>
            <person name="Dear P."/>
            <person name="Doerig C."/>
            <person name="Gruber A."/>
            <person name="Parkinson J."/>
            <person name="Shirley M."/>
            <person name="Wan K.L."/>
            <person name="Berriman M."/>
            <person name="Tomley F."/>
            <person name="Pain A."/>
        </authorList>
    </citation>
    <scope>NUCLEOTIDE SEQUENCE [LARGE SCALE GENOMIC DNA]</scope>
    <source>
        <strain evidence="7">Houghton</strain>
    </source>
</reference>
<dbReference type="Pfam" id="PF00400">
    <property type="entry name" value="WD40"/>
    <property type="match status" value="2"/>
</dbReference>
<dbReference type="Gene3D" id="2.130.10.10">
    <property type="entry name" value="YVTN repeat-like/Quinoprotein amine dehydrogenase"/>
    <property type="match status" value="2"/>
</dbReference>
<evidence type="ECO:0000256" key="4">
    <source>
        <dbReference type="ARBA" id="ARBA00023242"/>
    </source>
</evidence>
<dbReference type="OMA" id="CTMGADG"/>
<evidence type="ECO:0000256" key="3">
    <source>
        <dbReference type="ARBA" id="ARBA00022737"/>
    </source>
</evidence>
<comment type="subcellular location">
    <subcellularLocation>
        <location evidence="1">Nucleus</location>
    </subcellularLocation>
</comment>
<dbReference type="OrthoDB" id="331442at2759"/>